<comment type="caution">
    <text evidence="9">The sequence shown here is derived from an EMBL/GenBank/DDBJ whole genome shotgun (WGS) entry which is preliminary data.</text>
</comment>
<evidence type="ECO:0000256" key="8">
    <source>
        <dbReference type="SAM" id="SignalP"/>
    </source>
</evidence>
<evidence type="ECO:0000313" key="10">
    <source>
        <dbReference type="Proteomes" id="UP000694240"/>
    </source>
</evidence>
<dbReference type="GO" id="GO:0031640">
    <property type="term" value="P:killing of cells of another organism"/>
    <property type="evidence" value="ECO:0007669"/>
    <property type="project" value="UniProtKB-KW"/>
</dbReference>
<dbReference type="InterPro" id="IPR022618">
    <property type="entry name" value="Defensin-like_20-28"/>
</dbReference>
<comment type="subcellular location">
    <subcellularLocation>
        <location evidence="1">Secreted</location>
    </subcellularLocation>
</comment>
<keyword evidence="10" id="KW-1185">Reference proteome</keyword>
<dbReference type="GO" id="GO:0005576">
    <property type="term" value="C:extracellular region"/>
    <property type="evidence" value="ECO:0007669"/>
    <property type="project" value="UniProtKB-SubCell"/>
</dbReference>
<keyword evidence="7" id="KW-0611">Plant defense</keyword>
<proteinExistence type="inferred from homology"/>
<accession>A0A8T1Z113</accession>
<dbReference type="EMBL" id="JAEFBK010000011">
    <property type="protein sequence ID" value="KAG7552471.1"/>
    <property type="molecule type" value="Genomic_DNA"/>
</dbReference>
<feature type="signal peptide" evidence="8">
    <location>
        <begin position="1"/>
        <end position="23"/>
    </location>
</feature>
<name>A0A8T1Z113_9BRAS</name>
<evidence type="ECO:0000256" key="1">
    <source>
        <dbReference type="ARBA" id="ARBA00004613"/>
    </source>
</evidence>
<dbReference type="PROSITE" id="PS51257">
    <property type="entry name" value="PROKAR_LIPOPROTEIN"/>
    <property type="match status" value="1"/>
</dbReference>
<keyword evidence="3" id="KW-0964">Secreted</keyword>
<comment type="similarity">
    <text evidence="2">Belongs to the DEFL family.</text>
</comment>
<evidence type="ECO:0000256" key="5">
    <source>
        <dbReference type="ARBA" id="ARBA00022577"/>
    </source>
</evidence>
<evidence type="ECO:0000256" key="3">
    <source>
        <dbReference type="ARBA" id="ARBA00022525"/>
    </source>
</evidence>
<sequence>MAYRRFVFFAFIALSLLLACVESISMVNEDSILSSNKRASLCCKDHPEFGVCTNNTKCNKRCLRGCKNRKGGFCKRKVCHCYC</sequence>
<dbReference type="Pfam" id="PF10868">
    <property type="entry name" value="Defensin_like"/>
    <property type="match status" value="1"/>
</dbReference>
<dbReference type="GO" id="GO:0050832">
    <property type="term" value="P:defense response to fungus"/>
    <property type="evidence" value="ECO:0007669"/>
    <property type="project" value="UniProtKB-KW"/>
</dbReference>
<evidence type="ECO:0000256" key="6">
    <source>
        <dbReference type="ARBA" id="ARBA00022729"/>
    </source>
</evidence>
<feature type="chain" id="PRO_5035740363" evidence="8">
    <location>
        <begin position="24"/>
        <end position="83"/>
    </location>
</feature>
<keyword evidence="6 8" id="KW-0732">Signal</keyword>
<dbReference type="AlphaFoldDB" id="A0A8T1Z113"/>
<keyword evidence="5" id="KW-0295">Fungicide</keyword>
<evidence type="ECO:0000256" key="7">
    <source>
        <dbReference type="ARBA" id="ARBA00022821"/>
    </source>
</evidence>
<reference evidence="9 10" key="1">
    <citation type="submission" date="2020-12" db="EMBL/GenBank/DDBJ databases">
        <title>Concerted genomic and epigenomic changes stabilize Arabidopsis allopolyploids.</title>
        <authorList>
            <person name="Chen Z."/>
        </authorList>
    </citation>
    <scope>NUCLEOTIDE SEQUENCE [LARGE SCALE GENOMIC DNA]</scope>
    <source>
        <strain evidence="9">Allo738</strain>
        <tissue evidence="9">Leaf</tissue>
    </source>
</reference>
<protein>
    <submittedName>
        <fullName evidence="9">Defensin-like protein 20-27</fullName>
    </submittedName>
</protein>
<gene>
    <name evidence="9" type="ORF">ISN45_Aa06g030730</name>
</gene>
<dbReference type="Proteomes" id="UP000694240">
    <property type="component" value="Chromosome 11"/>
</dbReference>
<evidence type="ECO:0000256" key="2">
    <source>
        <dbReference type="ARBA" id="ARBA00006722"/>
    </source>
</evidence>
<keyword evidence="4" id="KW-0929">Antimicrobial</keyword>
<organism evidence="9 10">
    <name type="scientific">Arabidopsis thaliana x Arabidopsis arenosa</name>
    <dbReference type="NCBI Taxonomy" id="1240361"/>
    <lineage>
        <taxon>Eukaryota</taxon>
        <taxon>Viridiplantae</taxon>
        <taxon>Streptophyta</taxon>
        <taxon>Embryophyta</taxon>
        <taxon>Tracheophyta</taxon>
        <taxon>Spermatophyta</taxon>
        <taxon>Magnoliopsida</taxon>
        <taxon>eudicotyledons</taxon>
        <taxon>Gunneridae</taxon>
        <taxon>Pentapetalae</taxon>
        <taxon>rosids</taxon>
        <taxon>malvids</taxon>
        <taxon>Brassicales</taxon>
        <taxon>Brassicaceae</taxon>
        <taxon>Camelineae</taxon>
        <taxon>Arabidopsis</taxon>
    </lineage>
</organism>
<evidence type="ECO:0000256" key="4">
    <source>
        <dbReference type="ARBA" id="ARBA00022529"/>
    </source>
</evidence>
<evidence type="ECO:0000313" key="9">
    <source>
        <dbReference type="EMBL" id="KAG7552471.1"/>
    </source>
</evidence>